<dbReference type="NCBIfam" id="NF004111">
    <property type="entry name" value="PRK05600.1"/>
    <property type="match status" value="1"/>
</dbReference>
<feature type="domain" description="Rhodanese" evidence="1">
    <location>
        <begin position="310"/>
        <end position="387"/>
    </location>
</feature>
<dbReference type="InterPro" id="IPR036873">
    <property type="entry name" value="Rhodanese-like_dom_sf"/>
</dbReference>
<dbReference type="AlphaFoldDB" id="A0A418Q802"/>
<dbReference type="InterPro" id="IPR035985">
    <property type="entry name" value="Ubiquitin-activating_enz"/>
</dbReference>
<evidence type="ECO:0000259" key="1">
    <source>
        <dbReference type="PROSITE" id="PS50206"/>
    </source>
</evidence>
<dbReference type="GO" id="GO:0016779">
    <property type="term" value="F:nucleotidyltransferase activity"/>
    <property type="evidence" value="ECO:0007669"/>
    <property type="project" value="TreeGrafter"/>
</dbReference>
<proteinExistence type="predicted"/>
<dbReference type="EMBL" id="QXJK01000004">
    <property type="protein sequence ID" value="RIX35352.1"/>
    <property type="molecule type" value="Genomic_DNA"/>
</dbReference>
<dbReference type="GO" id="GO:0005737">
    <property type="term" value="C:cytoplasm"/>
    <property type="evidence" value="ECO:0007669"/>
    <property type="project" value="TreeGrafter"/>
</dbReference>
<dbReference type="InterPro" id="IPR001763">
    <property type="entry name" value="Rhodanese-like_dom"/>
</dbReference>
<dbReference type="Gene3D" id="3.40.50.720">
    <property type="entry name" value="NAD(P)-binding Rossmann-like Domain"/>
    <property type="match status" value="1"/>
</dbReference>
<dbReference type="Pfam" id="PF00581">
    <property type="entry name" value="Rhodanese"/>
    <property type="match status" value="1"/>
</dbReference>
<dbReference type="OrthoDB" id="9804286at2"/>
<name>A0A418Q802_9CORY</name>
<dbReference type="Pfam" id="PF00899">
    <property type="entry name" value="ThiF"/>
    <property type="match status" value="1"/>
</dbReference>
<dbReference type="Proteomes" id="UP000285278">
    <property type="component" value="Unassembled WGS sequence"/>
</dbReference>
<dbReference type="RefSeq" id="WP_119664668.1">
    <property type="nucleotide sequence ID" value="NZ_QXJK01000004.1"/>
</dbReference>
<dbReference type="InterPro" id="IPR045886">
    <property type="entry name" value="ThiF/MoeB/HesA"/>
</dbReference>
<reference evidence="2 3" key="1">
    <citation type="submission" date="2018-09" db="EMBL/GenBank/DDBJ databases">
        <title>Optimization and identification of Corynebacterium falsenii FN1-14 from fish paste.</title>
        <authorList>
            <person name="Daroonpunt R."/>
            <person name="Tanasupawat S."/>
        </authorList>
    </citation>
    <scope>NUCLEOTIDE SEQUENCE [LARGE SCALE GENOMIC DNA]</scope>
    <source>
        <strain evidence="2 3">FN1-14</strain>
    </source>
</reference>
<sequence length="391" mass="41624">MSQLPREELQRVARQTLLPGFGVAQQEALHGTHVFVIGAGGLGCPLMQQLAAAGVGEISVIDDDTVDITNIHRQILFGAGDVGRPKVEVASERLRQLQPGIVVHAIRDRFSASNALEYLRGVDILVDGSDTFATKFLAADAAEVTGIPLVWGSVLRFRGDCALWWSGPGAKACVGMRDLYPTQPDPDSVPDCATAGVLGVTTSVVAGLMATELIQFASGMNRERTGLLSIYDSLTASITHFRVPHDPARELVTELPDGYAPTACSVSEPEDDAHTMLRDLRDGAVAIDVREAGEKAIDDFFFDATTEHYHLPTSVWHDDPTTALSLLDAIAGEDSRHVWVYCASGKRSGDFVSTFAEEAAGRSITVHNLPGGISAQDGTLHGMPGTSPGTP</sequence>
<gene>
    <name evidence="2" type="primary">thiF</name>
    <name evidence="2" type="ORF">D3M95_05715</name>
</gene>
<dbReference type="GO" id="GO:0008641">
    <property type="term" value="F:ubiquitin-like modifier activating enzyme activity"/>
    <property type="evidence" value="ECO:0007669"/>
    <property type="project" value="InterPro"/>
</dbReference>
<organism evidence="2 3">
    <name type="scientific">Corynebacterium falsenii</name>
    <dbReference type="NCBI Taxonomy" id="108486"/>
    <lineage>
        <taxon>Bacteria</taxon>
        <taxon>Bacillati</taxon>
        <taxon>Actinomycetota</taxon>
        <taxon>Actinomycetes</taxon>
        <taxon>Mycobacteriales</taxon>
        <taxon>Corynebacteriaceae</taxon>
        <taxon>Corynebacterium</taxon>
    </lineage>
</organism>
<dbReference type="GO" id="GO:0004792">
    <property type="term" value="F:thiosulfate-cyanide sulfurtransferase activity"/>
    <property type="evidence" value="ECO:0007669"/>
    <property type="project" value="TreeGrafter"/>
</dbReference>
<dbReference type="SUPFAM" id="SSF52821">
    <property type="entry name" value="Rhodanese/Cell cycle control phosphatase"/>
    <property type="match status" value="1"/>
</dbReference>
<dbReference type="CDD" id="cd00158">
    <property type="entry name" value="RHOD"/>
    <property type="match status" value="1"/>
</dbReference>
<dbReference type="Gene3D" id="3.40.250.10">
    <property type="entry name" value="Rhodanese-like domain"/>
    <property type="match status" value="1"/>
</dbReference>
<dbReference type="SUPFAM" id="SSF69572">
    <property type="entry name" value="Activating enzymes of the ubiquitin-like proteins"/>
    <property type="match status" value="1"/>
</dbReference>
<keyword evidence="3" id="KW-1185">Reference proteome</keyword>
<dbReference type="CDD" id="cd00757">
    <property type="entry name" value="ThiF_MoeB_HesA_family"/>
    <property type="match status" value="1"/>
</dbReference>
<protein>
    <submittedName>
        <fullName evidence="2">Thiamine biosynthesis protein ThiF</fullName>
    </submittedName>
</protein>
<accession>A0A418Q802</accession>
<comment type="caution">
    <text evidence="2">The sequence shown here is derived from an EMBL/GenBank/DDBJ whole genome shotgun (WGS) entry which is preliminary data.</text>
</comment>
<dbReference type="InterPro" id="IPR000594">
    <property type="entry name" value="ThiF_NAD_FAD-bd"/>
</dbReference>
<dbReference type="PANTHER" id="PTHR10953:SF102">
    <property type="entry name" value="ADENYLYLTRANSFERASE AND SULFURTRANSFERASE MOCS3"/>
    <property type="match status" value="1"/>
</dbReference>
<dbReference type="PANTHER" id="PTHR10953">
    <property type="entry name" value="UBIQUITIN-ACTIVATING ENZYME E1"/>
    <property type="match status" value="1"/>
</dbReference>
<evidence type="ECO:0000313" key="2">
    <source>
        <dbReference type="EMBL" id="RIX35352.1"/>
    </source>
</evidence>
<evidence type="ECO:0000313" key="3">
    <source>
        <dbReference type="Proteomes" id="UP000285278"/>
    </source>
</evidence>
<dbReference type="STRING" id="1451189.CFAL_04875"/>
<dbReference type="PROSITE" id="PS50206">
    <property type="entry name" value="RHODANESE_3"/>
    <property type="match status" value="1"/>
</dbReference>